<evidence type="ECO:0000313" key="1">
    <source>
        <dbReference type="EMBL" id="TJZ93840.1"/>
    </source>
</evidence>
<dbReference type="OrthoDB" id="7889164at2"/>
<keyword evidence="2" id="KW-1185">Reference proteome</keyword>
<proteinExistence type="predicted"/>
<name>A0A4U0RGN8_9RHOB</name>
<sequence length="74" mass="7551">MNTDLVDLPLSCSSCGADPLQVAVSDPVSDDSDATCADCGAQLGRFGDLKAQGMDALKAAVEKAGIEAFKGIKF</sequence>
<evidence type="ECO:0000313" key="2">
    <source>
        <dbReference type="Proteomes" id="UP000309747"/>
    </source>
</evidence>
<dbReference type="AlphaFoldDB" id="A0A4U0RGN8"/>
<organism evidence="1 2">
    <name type="scientific">Paracoccus gahaiensis</name>
    <dbReference type="NCBI Taxonomy" id="1706839"/>
    <lineage>
        <taxon>Bacteria</taxon>
        <taxon>Pseudomonadati</taxon>
        <taxon>Pseudomonadota</taxon>
        <taxon>Alphaproteobacteria</taxon>
        <taxon>Rhodobacterales</taxon>
        <taxon>Paracoccaceae</taxon>
        <taxon>Paracoccus</taxon>
    </lineage>
</organism>
<dbReference type="EMBL" id="SUNI01000001">
    <property type="protein sequence ID" value="TJZ93840.1"/>
    <property type="molecule type" value="Genomic_DNA"/>
</dbReference>
<gene>
    <name evidence="1" type="ORF">FA743_00765</name>
</gene>
<protein>
    <submittedName>
        <fullName evidence="1">Uncharacterized protein</fullName>
    </submittedName>
</protein>
<reference evidence="1 2" key="1">
    <citation type="submission" date="2019-04" db="EMBL/GenBank/DDBJ databases">
        <authorList>
            <person name="Li J."/>
        </authorList>
    </citation>
    <scope>NUCLEOTIDE SEQUENCE [LARGE SCALE GENOMIC DNA]</scope>
    <source>
        <strain evidence="1 2">KCTC 42687</strain>
    </source>
</reference>
<accession>A0A4U0RGN8</accession>
<dbReference type="RefSeq" id="WP_136883980.1">
    <property type="nucleotide sequence ID" value="NZ_SUNI01000001.1"/>
</dbReference>
<comment type="caution">
    <text evidence="1">The sequence shown here is derived from an EMBL/GenBank/DDBJ whole genome shotgun (WGS) entry which is preliminary data.</text>
</comment>
<dbReference type="Proteomes" id="UP000309747">
    <property type="component" value="Unassembled WGS sequence"/>
</dbReference>